<comment type="caution">
    <text evidence="1">The sequence shown here is derived from an EMBL/GenBank/DDBJ whole genome shotgun (WGS) entry which is preliminary data.</text>
</comment>
<accession>A0A5C7INK7</accession>
<evidence type="ECO:0000313" key="2">
    <source>
        <dbReference type="Proteomes" id="UP000323000"/>
    </source>
</evidence>
<organism evidence="1 2">
    <name type="scientific">Acer yangbiense</name>
    <dbReference type="NCBI Taxonomy" id="1000413"/>
    <lineage>
        <taxon>Eukaryota</taxon>
        <taxon>Viridiplantae</taxon>
        <taxon>Streptophyta</taxon>
        <taxon>Embryophyta</taxon>
        <taxon>Tracheophyta</taxon>
        <taxon>Spermatophyta</taxon>
        <taxon>Magnoliopsida</taxon>
        <taxon>eudicotyledons</taxon>
        <taxon>Gunneridae</taxon>
        <taxon>Pentapetalae</taxon>
        <taxon>rosids</taxon>
        <taxon>malvids</taxon>
        <taxon>Sapindales</taxon>
        <taxon>Sapindaceae</taxon>
        <taxon>Hippocastanoideae</taxon>
        <taxon>Acereae</taxon>
        <taxon>Acer</taxon>
    </lineage>
</organism>
<dbReference type="EMBL" id="VAHF01000002">
    <property type="protein sequence ID" value="TXG70820.1"/>
    <property type="molecule type" value="Genomic_DNA"/>
</dbReference>
<keyword evidence="2" id="KW-1185">Reference proteome</keyword>
<name>A0A5C7INK7_9ROSI</name>
<dbReference type="AlphaFoldDB" id="A0A5C7INK7"/>
<reference evidence="2" key="1">
    <citation type="journal article" date="2019" name="Gigascience">
        <title>De novo genome assembly of the endangered Acer yangbiense, a plant species with extremely small populations endemic to Yunnan Province, China.</title>
        <authorList>
            <person name="Yang J."/>
            <person name="Wariss H.M."/>
            <person name="Tao L."/>
            <person name="Zhang R."/>
            <person name="Yun Q."/>
            <person name="Hollingsworth P."/>
            <person name="Dao Z."/>
            <person name="Luo G."/>
            <person name="Guo H."/>
            <person name="Ma Y."/>
            <person name="Sun W."/>
        </authorList>
    </citation>
    <scope>NUCLEOTIDE SEQUENCE [LARGE SCALE GENOMIC DNA]</scope>
    <source>
        <strain evidence="2">cv. Malutang</strain>
    </source>
</reference>
<proteinExistence type="predicted"/>
<sequence length="125" mass="13584">MPARKFVGRQLMFMMISHDMANEDDALCLAYVSSVKLAALTKLTCLSLIVPLIVLVNADRVDASGIGKTTAKGTRTGRRKSTAQVQGQILELEKGKHLQAVKESGGPSVVLSQNQNRLRVQMGYI</sequence>
<dbReference type="Proteomes" id="UP000323000">
    <property type="component" value="Chromosome 2"/>
</dbReference>
<gene>
    <name evidence="1" type="ORF">EZV62_005755</name>
</gene>
<protein>
    <submittedName>
        <fullName evidence="1">Uncharacterized protein</fullName>
    </submittedName>
</protein>
<evidence type="ECO:0000313" key="1">
    <source>
        <dbReference type="EMBL" id="TXG70820.1"/>
    </source>
</evidence>